<dbReference type="InterPro" id="IPR038765">
    <property type="entry name" value="Papain-like_cys_pep_sf"/>
</dbReference>
<evidence type="ECO:0000313" key="1">
    <source>
        <dbReference type="EMBL" id="QCD86055.1"/>
    </source>
</evidence>
<gene>
    <name evidence="1" type="ORF">DEO72_LG3g576</name>
</gene>
<protein>
    <recommendedName>
        <fullName evidence="3">Ulp1 protease family</fullName>
    </recommendedName>
</protein>
<evidence type="ECO:0008006" key="3">
    <source>
        <dbReference type="Google" id="ProtNLM"/>
    </source>
</evidence>
<accession>A0A4D6LCG0</accession>
<reference evidence="1 2" key="1">
    <citation type="submission" date="2019-04" db="EMBL/GenBank/DDBJ databases">
        <title>An improved genome assembly and genetic linkage map for asparagus bean, Vigna unguiculata ssp. sesquipedialis.</title>
        <authorList>
            <person name="Xia Q."/>
            <person name="Zhang R."/>
            <person name="Dong Y."/>
        </authorList>
    </citation>
    <scope>NUCLEOTIDE SEQUENCE [LARGE SCALE GENOMIC DNA]</scope>
    <source>
        <tissue evidence="1">Leaf</tissue>
    </source>
</reference>
<sequence length="281" mass="32146">MARKRQGQSSPEPCNKSKKDNQVVFYWSLSEDDKKNPVVESALRIEDEATANDIGCGHPSKGEVALEEKFQKHERFIMDMKVEIKNMYNEFFGIDEPHPSGGEGNDFNEGQGHVLDLGLGTPCQQQESQEEVDNCSPSEENTLQNRYSSNYDDQISPCMAIIPSIEGQNNTMVINMGKYYRDVTTGVCSRILYPKIRSQLLSNDECHGFCPRGWINNMFVLFAAVNFVYKEKRLIVRVNSYIQSFVYVVHDGHWWCYAINFQRKEFIVLDSLPTSVVAKNK</sequence>
<proteinExistence type="predicted"/>
<dbReference type="SUPFAM" id="SSF54001">
    <property type="entry name" value="Cysteine proteinases"/>
    <property type="match status" value="1"/>
</dbReference>
<evidence type="ECO:0000313" key="2">
    <source>
        <dbReference type="Proteomes" id="UP000501690"/>
    </source>
</evidence>
<dbReference type="Proteomes" id="UP000501690">
    <property type="component" value="Linkage Group LG3"/>
</dbReference>
<name>A0A4D6LCG0_VIGUN</name>
<dbReference type="EMBL" id="CP039347">
    <property type="protein sequence ID" value="QCD86055.1"/>
    <property type="molecule type" value="Genomic_DNA"/>
</dbReference>
<dbReference type="AlphaFoldDB" id="A0A4D6LCG0"/>
<keyword evidence="2" id="KW-1185">Reference proteome</keyword>
<organism evidence="1 2">
    <name type="scientific">Vigna unguiculata</name>
    <name type="common">Cowpea</name>
    <dbReference type="NCBI Taxonomy" id="3917"/>
    <lineage>
        <taxon>Eukaryota</taxon>
        <taxon>Viridiplantae</taxon>
        <taxon>Streptophyta</taxon>
        <taxon>Embryophyta</taxon>
        <taxon>Tracheophyta</taxon>
        <taxon>Spermatophyta</taxon>
        <taxon>Magnoliopsida</taxon>
        <taxon>eudicotyledons</taxon>
        <taxon>Gunneridae</taxon>
        <taxon>Pentapetalae</taxon>
        <taxon>rosids</taxon>
        <taxon>fabids</taxon>
        <taxon>Fabales</taxon>
        <taxon>Fabaceae</taxon>
        <taxon>Papilionoideae</taxon>
        <taxon>50 kb inversion clade</taxon>
        <taxon>NPAAA clade</taxon>
        <taxon>indigoferoid/millettioid clade</taxon>
        <taxon>Phaseoleae</taxon>
        <taxon>Vigna</taxon>
    </lineage>
</organism>